<accession>A0A7J5DXA8</accession>
<reference evidence="3 4" key="1">
    <citation type="submission" date="2019-09" db="EMBL/GenBank/DDBJ databases">
        <title>Pimelobacter sp. isolated from Paulinella.</title>
        <authorList>
            <person name="Jeong S.E."/>
        </authorList>
    </citation>
    <scope>NUCLEOTIDE SEQUENCE [LARGE SCALE GENOMIC DNA]</scope>
    <source>
        <strain evidence="3 4">Pch-N</strain>
    </source>
</reference>
<keyword evidence="2" id="KW-0732">Signal</keyword>
<evidence type="ECO:0000256" key="2">
    <source>
        <dbReference type="SAM" id="SignalP"/>
    </source>
</evidence>
<evidence type="ECO:0000313" key="3">
    <source>
        <dbReference type="EMBL" id="KAB2810573.1"/>
    </source>
</evidence>
<proteinExistence type="predicted"/>
<evidence type="ECO:0000313" key="4">
    <source>
        <dbReference type="Proteomes" id="UP000449906"/>
    </source>
</evidence>
<protein>
    <submittedName>
        <fullName evidence="3">Uncharacterized protein</fullName>
    </submittedName>
</protein>
<dbReference type="Proteomes" id="UP000449906">
    <property type="component" value="Unassembled WGS sequence"/>
</dbReference>
<dbReference type="EMBL" id="WBVM01000001">
    <property type="protein sequence ID" value="KAB2810573.1"/>
    <property type="molecule type" value="Genomic_DNA"/>
</dbReference>
<dbReference type="RefSeq" id="WP_151577868.1">
    <property type="nucleotide sequence ID" value="NZ_WBVM01000001.1"/>
</dbReference>
<comment type="caution">
    <text evidence="3">The sequence shown here is derived from an EMBL/GenBank/DDBJ whole genome shotgun (WGS) entry which is preliminary data.</text>
</comment>
<feature type="chain" id="PRO_5029828623" evidence="2">
    <location>
        <begin position="30"/>
        <end position="167"/>
    </location>
</feature>
<evidence type="ECO:0000256" key="1">
    <source>
        <dbReference type="SAM" id="MobiDB-lite"/>
    </source>
</evidence>
<gene>
    <name evidence="3" type="ORF">F9L07_00970</name>
</gene>
<name>A0A7J5DXA8_NOCSI</name>
<feature type="compositionally biased region" description="Low complexity" evidence="1">
    <location>
        <begin position="29"/>
        <end position="51"/>
    </location>
</feature>
<dbReference type="AlphaFoldDB" id="A0A7J5DXA8"/>
<organism evidence="3 4">
    <name type="scientific">Nocardioides simplex</name>
    <name type="common">Arthrobacter simplex</name>
    <dbReference type="NCBI Taxonomy" id="2045"/>
    <lineage>
        <taxon>Bacteria</taxon>
        <taxon>Bacillati</taxon>
        <taxon>Actinomycetota</taxon>
        <taxon>Actinomycetes</taxon>
        <taxon>Propionibacteriales</taxon>
        <taxon>Nocardioidaceae</taxon>
        <taxon>Pimelobacter</taxon>
    </lineage>
</organism>
<sequence length="167" mass="16822">MTRWAKLVAVGVVGVVGLVVAGAAAVAGAGTGDDAPPSDKAAEAAAHATRTSDADPDADPASQWPVGIFDDPEAPAPGMVFLGNNRWVGRHADRSVAVYAGRAGDDPTRGRVLVLWASATDTSGTALDLPGAGVLRVVAGAPDATTITLVDAAGVRHRLDVVTPAWR</sequence>
<feature type="region of interest" description="Disordered" evidence="1">
    <location>
        <begin position="29"/>
        <end position="63"/>
    </location>
</feature>
<feature type="signal peptide" evidence="2">
    <location>
        <begin position="1"/>
        <end position="29"/>
    </location>
</feature>